<dbReference type="InterPro" id="IPR036872">
    <property type="entry name" value="CH_dom_sf"/>
</dbReference>
<proteinExistence type="inferred from homology"/>
<sequence length="388" mass="42504">QEEAGCQEEASHPAQEEAESQESATLSTQEEEETQHSSLPTQEEAECQEGTILPTQEAAARLQEEEECQEEARSQDEVPFPAQETSEAPSHGNAQCEEAVETAVKAGEGKSPEEEGEEEEAAGGAESNQEAKESRSRLGSDSGEISETGVEFSAPFPSTTEDTQTGEVSKYSLPGVVRDTATETAPSPASPDSTSTRKSVPRGACPRPAPAGGMERRTPEKKRELSRSQTMPRSFGAQSRKAIIAKFEKDPNGSTSKLKVLRVTSSGASKTGSVKQMLLEWCQAKTRGYEHVDIQNFSSSWSDGLAFCALIHHFFPDSFDFSQLSPKNRKHNFELAFNTAEKYADCAQLLEADDMLAMKVPDWKCIYTYIQELYRCLVQKGLVKVKNK</sequence>
<dbReference type="SUPFAM" id="SSF47576">
    <property type="entry name" value="Calponin-homology domain, CH-domain"/>
    <property type="match status" value="1"/>
</dbReference>
<dbReference type="Proteomes" id="UP000008672">
    <property type="component" value="Unassembled WGS sequence"/>
</dbReference>
<reference evidence="6" key="2">
    <citation type="submission" date="2025-08" db="UniProtKB">
        <authorList>
            <consortium name="Ensembl"/>
        </authorList>
    </citation>
    <scope>IDENTIFICATION</scope>
</reference>
<dbReference type="Gene3D" id="1.10.418.10">
    <property type="entry name" value="Calponin-like domain"/>
    <property type="match status" value="1"/>
</dbReference>
<dbReference type="GeneTree" id="ENSGT00940000154495"/>
<name>H3A0Y6_LATCH</name>
<accession>H3A0Y6</accession>
<dbReference type="FunFam" id="1.10.418.10:FF:000009">
    <property type="entry name" value="smoothelin isoform X2"/>
    <property type="match status" value="1"/>
</dbReference>
<reference evidence="7" key="1">
    <citation type="submission" date="2011-08" db="EMBL/GenBank/DDBJ databases">
        <title>The draft genome of Latimeria chalumnae.</title>
        <authorList>
            <person name="Di Palma F."/>
            <person name="Alfoldi J."/>
            <person name="Johnson J."/>
            <person name="Berlin A."/>
            <person name="Gnerre S."/>
            <person name="Jaffe D."/>
            <person name="MacCallum I."/>
            <person name="Young S."/>
            <person name="Walker B.J."/>
            <person name="Lander E."/>
            <person name="Lindblad-Toh K."/>
        </authorList>
    </citation>
    <scope>NUCLEOTIDE SEQUENCE [LARGE SCALE GENOMIC DNA]</scope>
    <source>
        <strain evidence="7">Wild caught</strain>
    </source>
</reference>
<evidence type="ECO:0000313" key="7">
    <source>
        <dbReference type="Proteomes" id="UP000008672"/>
    </source>
</evidence>
<feature type="compositionally biased region" description="Polar residues" evidence="4">
    <location>
        <begin position="156"/>
        <end position="167"/>
    </location>
</feature>
<organism evidence="6 7">
    <name type="scientific">Latimeria chalumnae</name>
    <name type="common">Coelacanth</name>
    <dbReference type="NCBI Taxonomy" id="7897"/>
    <lineage>
        <taxon>Eukaryota</taxon>
        <taxon>Metazoa</taxon>
        <taxon>Chordata</taxon>
        <taxon>Craniata</taxon>
        <taxon>Vertebrata</taxon>
        <taxon>Euteleostomi</taxon>
        <taxon>Coelacanthiformes</taxon>
        <taxon>Coelacanthidae</taxon>
        <taxon>Latimeria</taxon>
    </lineage>
</organism>
<dbReference type="PROSITE" id="PS50021">
    <property type="entry name" value="CH"/>
    <property type="match status" value="1"/>
</dbReference>
<comment type="similarity">
    <text evidence="3">Belongs to the smoothelin family.</text>
</comment>
<keyword evidence="1" id="KW-0597">Phosphoprotein</keyword>
<dbReference type="InterPro" id="IPR001715">
    <property type="entry name" value="CH_dom"/>
</dbReference>
<dbReference type="AlphaFoldDB" id="H3A0Y6"/>
<dbReference type="HOGENOM" id="CLU_040651_5_1_1"/>
<dbReference type="Pfam" id="PF00307">
    <property type="entry name" value="CH"/>
    <property type="match status" value="1"/>
</dbReference>
<dbReference type="Bgee" id="ENSLACG00000002958">
    <property type="expression patterns" value="Expressed in muscle tissue and 5 other cell types or tissues"/>
</dbReference>
<dbReference type="eggNOG" id="KOG4678">
    <property type="taxonomic scope" value="Eukaryota"/>
</dbReference>
<dbReference type="Ensembl" id="ENSLACT00000003337.1">
    <property type="protein sequence ID" value="ENSLACP00000003307.1"/>
    <property type="gene ID" value="ENSLACG00000002958.1"/>
</dbReference>
<feature type="domain" description="Calponin-homology (CH)" evidence="5">
    <location>
        <begin position="272"/>
        <end position="378"/>
    </location>
</feature>
<dbReference type="InterPro" id="IPR050540">
    <property type="entry name" value="F-actin_Monoox_Mical"/>
</dbReference>
<feature type="compositionally biased region" description="Basic and acidic residues" evidence="4">
    <location>
        <begin position="129"/>
        <end position="138"/>
    </location>
</feature>
<evidence type="ECO:0000256" key="3">
    <source>
        <dbReference type="ARBA" id="ARBA00061655"/>
    </source>
</evidence>
<feature type="compositionally biased region" description="Low complexity" evidence="4">
    <location>
        <begin position="182"/>
        <end position="213"/>
    </location>
</feature>
<dbReference type="PANTHER" id="PTHR23167:SF45">
    <property type="entry name" value="SMOOTHELIN-LIKE PROTEIN 1"/>
    <property type="match status" value="1"/>
</dbReference>
<reference evidence="6" key="3">
    <citation type="submission" date="2025-09" db="UniProtKB">
        <authorList>
            <consortium name="Ensembl"/>
        </authorList>
    </citation>
    <scope>IDENTIFICATION</scope>
</reference>
<evidence type="ECO:0000313" key="6">
    <source>
        <dbReference type="Ensembl" id="ENSLACP00000003307.1"/>
    </source>
</evidence>
<evidence type="ECO:0000256" key="1">
    <source>
        <dbReference type="ARBA" id="ARBA00022553"/>
    </source>
</evidence>
<evidence type="ECO:0000259" key="5">
    <source>
        <dbReference type="PROSITE" id="PS50021"/>
    </source>
</evidence>
<dbReference type="SMART" id="SM00033">
    <property type="entry name" value="CH"/>
    <property type="match status" value="1"/>
</dbReference>
<dbReference type="STRING" id="7897.ENSLACP00000003307"/>
<evidence type="ECO:0000256" key="4">
    <source>
        <dbReference type="SAM" id="MobiDB-lite"/>
    </source>
</evidence>
<protein>
    <submittedName>
        <fullName evidence="6">Smoothelin like 1</fullName>
    </submittedName>
</protein>
<dbReference type="InParanoid" id="H3A0Y6"/>
<keyword evidence="7" id="KW-1185">Reference proteome</keyword>
<feature type="compositionally biased region" description="Basic and acidic residues" evidence="4">
    <location>
        <begin position="214"/>
        <end position="226"/>
    </location>
</feature>
<feature type="region of interest" description="Disordered" evidence="4">
    <location>
        <begin position="1"/>
        <end position="235"/>
    </location>
</feature>
<gene>
    <name evidence="6" type="primary">LOC102356636</name>
</gene>
<evidence type="ECO:0000256" key="2">
    <source>
        <dbReference type="ARBA" id="ARBA00023054"/>
    </source>
</evidence>
<dbReference type="PANTHER" id="PTHR23167">
    <property type="entry name" value="CALPONIN HOMOLOGY DOMAIN-CONTAINING PROTEIN DDB_G0272472-RELATED"/>
    <property type="match status" value="1"/>
</dbReference>
<keyword evidence="2" id="KW-0175">Coiled coil</keyword>
<dbReference type="EMBL" id="AFYH01225002">
    <property type="status" value="NOT_ANNOTATED_CDS"/>
    <property type="molecule type" value="Genomic_DNA"/>
</dbReference>